<dbReference type="RefSeq" id="WP_123211715.1">
    <property type="nucleotide sequence ID" value="NZ_RJVO01000004.1"/>
</dbReference>
<dbReference type="AlphaFoldDB" id="A0A3N0VAT2"/>
<feature type="domain" description="Mce/MlaD" evidence="2">
    <location>
        <begin position="47"/>
        <end position="137"/>
    </location>
</feature>
<accession>A0A3N0VAT2</accession>
<reference evidence="3 4" key="1">
    <citation type="submission" date="2018-10" db="EMBL/GenBank/DDBJ databases">
        <authorList>
            <person name="Chen W.-M."/>
        </authorList>
    </citation>
    <scope>NUCLEOTIDE SEQUENCE [LARGE SCALE GENOMIC DNA]</scope>
    <source>
        <strain evidence="3 4">THS-13</strain>
    </source>
</reference>
<dbReference type="PANTHER" id="PTHR36698:SF3">
    <property type="entry name" value="ABC-TYPE TRANSPORT AUXILIARY LIPOPROTEIN COMPONENT DOMAIN-CONTAINING PROTEIN"/>
    <property type="match status" value="1"/>
</dbReference>
<comment type="caution">
    <text evidence="3">The sequence shown here is derived from an EMBL/GenBank/DDBJ whole genome shotgun (WGS) entry which is preliminary data.</text>
</comment>
<evidence type="ECO:0000313" key="3">
    <source>
        <dbReference type="EMBL" id="ROH89418.1"/>
    </source>
</evidence>
<evidence type="ECO:0000313" key="4">
    <source>
        <dbReference type="Proteomes" id="UP000282106"/>
    </source>
</evidence>
<dbReference type="InParanoid" id="A0A3N0VAT2"/>
<dbReference type="Proteomes" id="UP000282106">
    <property type="component" value="Unassembled WGS sequence"/>
</dbReference>
<name>A0A3N0VAT2_9GAMM</name>
<dbReference type="InterPro" id="IPR003399">
    <property type="entry name" value="Mce/MlaD"/>
</dbReference>
<dbReference type="EMBL" id="RJVO01000004">
    <property type="protein sequence ID" value="ROH89418.1"/>
    <property type="molecule type" value="Genomic_DNA"/>
</dbReference>
<keyword evidence="1" id="KW-0175">Coiled coil</keyword>
<feature type="coiled-coil region" evidence="1">
    <location>
        <begin position="257"/>
        <end position="284"/>
    </location>
</feature>
<protein>
    <submittedName>
        <fullName evidence="3">MCE family protein</fullName>
    </submittedName>
</protein>
<sequence length="327" mass="34088">MGVSKANPTAIGAFVLGALALVAVAIITLGGSALFTPKQRAVVFFEGNVNGLVVGAPVNFRGVKVGSVDRIALQFDATTLNARIPVYLSVLPNQIQVIGGSREDIDIPFEAFIQKGLRAKLNMESIVTGQLGVDLDFRPNTPLVLVGSPNPSIPEIPTVKSDFDVIKDQLSQIPFRQIADDVKTLVASISELSKSAGGSLGTLDQELRSTATAARKTLDQASRTLATMDGTLAAVRGTADKASATLDVAGPQLNKTLSSAEAALSRAEKTLSAAEQTLANTAELTAPGAPLRADLEQALRDLAASAESLRSFADTVERNPNALVFGN</sequence>
<evidence type="ECO:0000256" key="1">
    <source>
        <dbReference type="SAM" id="Coils"/>
    </source>
</evidence>
<gene>
    <name evidence="3" type="ORF">ED208_09745</name>
</gene>
<proteinExistence type="predicted"/>
<keyword evidence="4" id="KW-1185">Reference proteome</keyword>
<dbReference type="Pfam" id="PF02470">
    <property type="entry name" value="MlaD"/>
    <property type="match status" value="1"/>
</dbReference>
<dbReference type="PANTHER" id="PTHR36698">
    <property type="entry name" value="BLL5892 PROTEIN"/>
    <property type="match status" value="1"/>
</dbReference>
<evidence type="ECO:0000259" key="2">
    <source>
        <dbReference type="Pfam" id="PF02470"/>
    </source>
</evidence>
<organism evidence="3 4">
    <name type="scientific">Stagnimonas aquatica</name>
    <dbReference type="NCBI Taxonomy" id="2689987"/>
    <lineage>
        <taxon>Bacteria</taxon>
        <taxon>Pseudomonadati</taxon>
        <taxon>Pseudomonadota</taxon>
        <taxon>Gammaproteobacteria</taxon>
        <taxon>Nevskiales</taxon>
        <taxon>Nevskiaceae</taxon>
        <taxon>Stagnimonas</taxon>
    </lineage>
</organism>